<feature type="region of interest" description="Disordered" evidence="1">
    <location>
        <begin position="48"/>
        <end position="67"/>
    </location>
</feature>
<evidence type="ECO:0000256" key="1">
    <source>
        <dbReference type="SAM" id="MobiDB-lite"/>
    </source>
</evidence>
<dbReference type="Proteomes" id="UP001417504">
    <property type="component" value="Unassembled WGS sequence"/>
</dbReference>
<reference evidence="2 3" key="1">
    <citation type="submission" date="2024-01" db="EMBL/GenBank/DDBJ databases">
        <title>Genome assemblies of Stephania.</title>
        <authorList>
            <person name="Yang L."/>
        </authorList>
    </citation>
    <scope>NUCLEOTIDE SEQUENCE [LARGE SCALE GENOMIC DNA]</scope>
    <source>
        <strain evidence="2">QJT</strain>
        <tissue evidence="2">Leaf</tissue>
    </source>
</reference>
<evidence type="ECO:0000313" key="3">
    <source>
        <dbReference type="Proteomes" id="UP001417504"/>
    </source>
</evidence>
<name>A0AAP0K285_9MAGN</name>
<evidence type="ECO:0000313" key="2">
    <source>
        <dbReference type="EMBL" id="KAK9144526.1"/>
    </source>
</evidence>
<dbReference type="PANTHER" id="PTHR36019:SF3">
    <property type="entry name" value="PLANT_PROTEIN"/>
    <property type="match status" value="1"/>
</dbReference>
<accession>A0AAP0K285</accession>
<keyword evidence="3" id="KW-1185">Reference proteome</keyword>
<proteinExistence type="predicted"/>
<dbReference type="EMBL" id="JBBNAE010000002">
    <property type="protein sequence ID" value="KAK9144526.1"/>
    <property type="molecule type" value="Genomic_DNA"/>
</dbReference>
<dbReference type="AlphaFoldDB" id="A0AAP0K285"/>
<sequence length="116" mass="13541">MTLPRTDSITLDHIFDTRLRLCCVTLDGSWTVRHAPSPRYAHIRSSRDLSINGRHNKKGGHHRRIKSSGTVLLEERDSPQLLRCGGMRRDWSFEDLKHIRRAMEEKRINKGDECHN</sequence>
<feature type="compositionally biased region" description="Basic residues" evidence="1">
    <location>
        <begin position="54"/>
        <end position="66"/>
    </location>
</feature>
<organism evidence="2 3">
    <name type="scientific">Stephania japonica</name>
    <dbReference type="NCBI Taxonomy" id="461633"/>
    <lineage>
        <taxon>Eukaryota</taxon>
        <taxon>Viridiplantae</taxon>
        <taxon>Streptophyta</taxon>
        <taxon>Embryophyta</taxon>
        <taxon>Tracheophyta</taxon>
        <taxon>Spermatophyta</taxon>
        <taxon>Magnoliopsida</taxon>
        <taxon>Ranunculales</taxon>
        <taxon>Menispermaceae</taxon>
        <taxon>Menispermoideae</taxon>
        <taxon>Cissampelideae</taxon>
        <taxon>Stephania</taxon>
    </lineage>
</organism>
<protein>
    <submittedName>
        <fullName evidence="2">Uncharacterized protein</fullName>
    </submittedName>
</protein>
<dbReference type="PANTHER" id="PTHR36019">
    <property type="entry name" value="PLANT/PROTEIN"/>
    <property type="match status" value="1"/>
</dbReference>
<gene>
    <name evidence="2" type="ORF">Sjap_004429</name>
</gene>
<comment type="caution">
    <text evidence="2">The sequence shown here is derived from an EMBL/GenBank/DDBJ whole genome shotgun (WGS) entry which is preliminary data.</text>
</comment>